<feature type="non-terminal residue" evidence="1">
    <location>
        <position position="1"/>
    </location>
</feature>
<dbReference type="EMBL" id="CAJVQC010167035">
    <property type="protein sequence ID" value="CAG8849721.1"/>
    <property type="molecule type" value="Genomic_DNA"/>
</dbReference>
<name>A0ACA9SWJ8_9GLOM</name>
<proteinExistence type="predicted"/>
<protein>
    <submittedName>
        <fullName evidence="1">36944_t:CDS:1</fullName>
    </submittedName>
</protein>
<evidence type="ECO:0000313" key="2">
    <source>
        <dbReference type="Proteomes" id="UP000789920"/>
    </source>
</evidence>
<sequence>FIKKNHNKYNNHNQKPVDRNDPRSKIKGTVLEIVDPENLENKILHAIYRCSYEDLNDLANCIWCTPEYCSRCTFARYDSESRPFHYILENYKKKPNNSNGNNQYTKENSSEKIMDDLFVENKSDDEIIVENMQDNPRW</sequence>
<reference evidence="1" key="1">
    <citation type="submission" date="2021-06" db="EMBL/GenBank/DDBJ databases">
        <authorList>
            <person name="Kallberg Y."/>
            <person name="Tangrot J."/>
            <person name="Rosling A."/>
        </authorList>
    </citation>
    <scope>NUCLEOTIDE SEQUENCE</scope>
    <source>
        <strain evidence="1">MA461A</strain>
    </source>
</reference>
<gene>
    <name evidence="1" type="ORF">RPERSI_LOCUS35739</name>
</gene>
<evidence type="ECO:0000313" key="1">
    <source>
        <dbReference type="EMBL" id="CAG8849721.1"/>
    </source>
</evidence>
<dbReference type="Proteomes" id="UP000789920">
    <property type="component" value="Unassembled WGS sequence"/>
</dbReference>
<keyword evidence="2" id="KW-1185">Reference proteome</keyword>
<comment type="caution">
    <text evidence="1">The sequence shown here is derived from an EMBL/GenBank/DDBJ whole genome shotgun (WGS) entry which is preliminary data.</text>
</comment>
<organism evidence="1 2">
    <name type="scientific">Racocetra persica</name>
    <dbReference type="NCBI Taxonomy" id="160502"/>
    <lineage>
        <taxon>Eukaryota</taxon>
        <taxon>Fungi</taxon>
        <taxon>Fungi incertae sedis</taxon>
        <taxon>Mucoromycota</taxon>
        <taxon>Glomeromycotina</taxon>
        <taxon>Glomeromycetes</taxon>
        <taxon>Diversisporales</taxon>
        <taxon>Gigasporaceae</taxon>
        <taxon>Racocetra</taxon>
    </lineage>
</organism>
<feature type="non-terminal residue" evidence="1">
    <location>
        <position position="138"/>
    </location>
</feature>
<accession>A0ACA9SWJ8</accession>